<evidence type="ECO:0000256" key="1">
    <source>
        <dbReference type="SAM" id="Coils"/>
    </source>
</evidence>
<sequence>ADETLKQQSSQSQELNDLYKQILKGKDDLKDLKESEKSIMTKLDKANATINGQQDQLREAQVATDRTARDQQHATQPDCDTLRKKHADEIAKLRLEHLKELELKRIEIKNKVDKIDELKGEAYQHTQLEAKSRDDLRARDTALKLKSDELDNIRTQLGHSREAYETLERQHEKQNTAQRALEKDLQTVRERLNDITSAKDTLEMRLKVTLSHLRQLVFDYSQGVDNQVFELLAGVKTEFDSLHKTFPTRYKWAVTKKAWSWTLIGDSPFSQLTVRLCFMMSSLREEGPKIFILIETMLQLIEACRSENILQLASSLQFYLESSEQINSEHKMLVVARVIELIHRAANSLELYWSGSADVFDLWKSKVSQYELCAQHLFVRAYFAWFAAYEKAVLHGIRDFTLTLPELWMLIGDTDDIGLGNISYTLLHSTDEVLLGGRPGKPRRLFADRIASSTDDYAIVDLDKQSIFVYRQAEGTHNIGKVVLTLTKRLNGDGDFEEVAPFMMTYVDIRFVDRYMKGVFRRALLRLAATEKSLRG</sequence>
<gene>
    <name evidence="2" type="ORF">D6C83_07732</name>
</gene>
<name>A0A4T0B1K2_AURPU</name>
<comment type="caution">
    <text evidence="2">The sequence shown here is derived from an EMBL/GenBank/DDBJ whole genome shotgun (WGS) entry which is preliminary data.</text>
</comment>
<proteinExistence type="predicted"/>
<accession>A0A4T0B1K2</accession>
<protein>
    <submittedName>
        <fullName evidence="2">Uncharacterized protein</fullName>
    </submittedName>
</protein>
<organism evidence="2 3">
    <name type="scientific">Aureobasidium pullulans</name>
    <name type="common">Black yeast</name>
    <name type="synonym">Pullularia pullulans</name>
    <dbReference type="NCBI Taxonomy" id="5580"/>
    <lineage>
        <taxon>Eukaryota</taxon>
        <taxon>Fungi</taxon>
        <taxon>Dikarya</taxon>
        <taxon>Ascomycota</taxon>
        <taxon>Pezizomycotina</taxon>
        <taxon>Dothideomycetes</taxon>
        <taxon>Dothideomycetidae</taxon>
        <taxon>Dothideales</taxon>
        <taxon>Saccotheciaceae</taxon>
        <taxon>Aureobasidium</taxon>
    </lineage>
</organism>
<evidence type="ECO:0000313" key="3">
    <source>
        <dbReference type="Proteomes" id="UP000304947"/>
    </source>
</evidence>
<feature type="coiled-coil region" evidence="1">
    <location>
        <begin position="150"/>
        <end position="205"/>
    </location>
</feature>
<keyword evidence="1" id="KW-0175">Coiled coil</keyword>
<evidence type="ECO:0000313" key="2">
    <source>
        <dbReference type="EMBL" id="TIA27511.1"/>
    </source>
</evidence>
<reference evidence="2 3" key="1">
    <citation type="submission" date="2018-10" db="EMBL/GenBank/DDBJ databases">
        <title>Fifty Aureobasidium pullulans genomes reveal a recombining polyextremotolerant generalist.</title>
        <authorList>
            <person name="Gostincar C."/>
            <person name="Turk M."/>
            <person name="Zajc J."/>
            <person name="Gunde-Cimerman N."/>
        </authorList>
    </citation>
    <scope>NUCLEOTIDE SEQUENCE [LARGE SCALE GENOMIC DNA]</scope>
    <source>
        <strain evidence="2 3">EXF-3380</strain>
    </source>
</reference>
<dbReference type="EMBL" id="QZBU01003450">
    <property type="protein sequence ID" value="TIA27511.1"/>
    <property type="molecule type" value="Genomic_DNA"/>
</dbReference>
<dbReference type="Proteomes" id="UP000304947">
    <property type="component" value="Unassembled WGS sequence"/>
</dbReference>
<dbReference type="AlphaFoldDB" id="A0A4T0B1K2"/>
<feature type="non-terminal residue" evidence="2">
    <location>
        <position position="1"/>
    </location>
</feature>